<protein>
    <submittedName>
        <fullName evidence="2">Glycosyltransferase</fullName>
        <ecNumber evidence="2">2.4.-.-</ecNumber>
    </submittedName>
</protein>
<gene>
    <name evidence="2" type="ORF">WMW72_24565</name>
</gene>
<keyword evidence="2" id="KW-0328">Glycosyltransferase</keyword>
<dbReference type="GO" id="GO:0016757">
    <property type="term" value="F:glycosyltransferase activity"/>
    <property type="evidence" value="ECO:0007669"/>
    <property type="project" value="UniProtKB-KW"/>
</dbReference>
<organism evidence="2 3">
    <name type="scientific">Paenibacillus filicis</name>
    <dbReference type="NCBI Taxonomy" id="669464"/>
    <lineage>
        <taxon>Bacteria</taxon>
        <taxon>Bacillati</taxon>
        <taxon>Bacillota</taxon>
        <taxon>Bacilli</taxon>
        <taxon>Bacillales</taxon>
        <taxon>Paenibacillaceae</taxon>
        <taxon>Paenibacillus</taxon>
    </lineage>
</organism>
<dbReference type="RefSeq" id="WP_341418218.1">
    <property type="nucleotide sequence ID" value="NZ_JBBPCC010000018.1"/>
</dbReference>
<evidence type="ECO:0000259" key="1">
    <source>
        <dbReference type="Pfam" id="PF00534"/>
    </source>
</evidence>
<dbReference type="InterPro" id="IPR001296">
    <property type="entry name" value="Glyco_trans_1"/>
</dbReference>
<name>A0ABU9DQE0_9BACL</name>
<feature type="domain" description="Glycosyl transferase family 1" evidence="1">
    <location>
        <begin position="679"/>
        <end position="783"/>
    </location>
</feature>
<accession>A0ABU9DQE0</accession>
<dbReference type="Gene3D" id="3.90.550.10">
    <property type="entry name" value="Spore Coat Polysaccharide Biosynthesis Protein SpsA, Chain A"/>
    <property type="match status" value="1"/>
</dbReference>
<comment type="caution">
    <text evidence="2">The sequence shown here is derived from an EMBL/GenBank/DDBJ whole genome shotgun (WGS) entry which is preliminary data.</text>
</comment>
<dbReference type="PANTHER" id="PTHR46656:SF3">
    <property type="entry name" value="PUTATIVE-RELATED"/>
    <property type="match status" value="1"/>
</dbReference>
<dbReference type="EMBL" id="JBBPCC010000018">
    <property type="protein sequence ID" value="MEK8131081.1"/>
    <property type="molecule type" value="Genomic_DNA"/>
</dbReference>
<dbReference type="EC" id="2.4.-.-" evidence="2"/>
<evidence type="ECO:0000313" key="3">
    <source>
        <dbReference type="Proteomes" id="UP001469365"/>
    </source>
</evidence>
<dbReference type="InterPro" id="IPR029044">
    <property type="entry name" value="Nucleotide-diphossugar_trans"/>
</dbReference>
<dbReference type="SUPFAM" id="SSF53756">
    <property type="entry name" value="UDP-Glycosyltransferase/glycogen phosphorylase"/>
    <property type="match status" value="1"/>
</dbReference>
<evidence type="ECO:0000313" key="2">
    <source>
        <dbReference type="EMBL" id="MEK8131081.1"/>
    </source>
</evidence>
<proteinExistence type="predicted"/>
<dbReference type="Gene3D" id="3.40.50.2000">
    <property type="entry name" value="Glycogen Phosphorylase B"/>
    <property type="match status" value="1"/>
</dbReference>
<dbReference type="Proteomes" id="UP001469365">
    <property type="component" value="Unassembled WGS sequence"/>
</dbReference>
<keyword evidence="2" id="KW-0808">Transferase</keyword>
<dbReference type="Pfam" id="PF00534">
    <property type="entry name" value="Glycos_transf_1"/>
    <property type="match status" value="1"/>
</dbReference>
<sequence length="873" mass="101283">MIEIKTAVFTIVSKNYLAFARTLMDSVKNHHPEWEQFVLLVDEPDGVFNYDNEKFQVKFMADINLPNFKKFVFRYNILELNTAVKPWMFYWLFNQQNFDKVYYIDPDIHLYDKMSEVDEALDSGKLMVLTPHLSDFLDDDLKPSELQILQAGTYNLGFLAVSKHQQTNKFLDWWKGKLEYDCTVDIPNGLFVDQKWMDLVPGFFEDILILHHVGYNVAYWNLKHRSVIERQKRFFVNDKPLIFFHFSGVNPLDLSILSKHQNRFTLKNIGDAAQLVEEYAKNVRQNGHEQVRQWTYYYNYFQQEKKIKISDFARISYRNNATIQHLCGENPFEKAEYFLNTQARDKDSSTSLPLITHVMLELWQSRHDLKNVFPDIWGKDRVSFCQWFIDSAEREYGFSNEYITPVKQSLIVNNSTDVTQVADEHSNEVISSTQPVGGLKLLLNKKLYATAVTLKPYLIKYIPSSQKEKLKRFKEKMQRAAYPASVSPVNSKISPTPVISEEYQPNQQGINLIGYSRSETGVGESCRLAARALHEASMPFGIINYDYGNPARSTDTSWISREIEGPSYNVNIFHINADQIPVAYDYLSSNYFASRYNIGYWHWELPDFPDEWKGSFQYLDEIWVPSQFIMDSISAKSPIPVVKIPHGIQVDVNNIISRDHFKLPNESFLFLTMYDMYSFQERKNPNAVINAFKLAFEPTDTSVGLIVKVNHGNSNPDLFHALLKSIESYRNIYVINETFSRADVNALINNSDCFISLHRSEGFGLGLAEAMYLGKPVIGTNWSANVDFMNYKNSCVVDYKLIELGQDYGPYKAYQHWADPDIEHASYYMRKLVSDKQFYQDIAIKGQETIRKEFSPIAVGMKAKNRLKHLGLL</sequence>
<reference evidence="2 3" key="1">
    <citation type="submission" date="2024-04" db="EMBL/GenBank/DDBJ databases">
        <title>draft genome sequnece of Paenibacillus filicis.</title>
        <authorList>
            <person name="Kim D.-U."/>
        </authorList>
    </citation>
    <scope>NUCLEOTIDE SEQUENCE [LARGE SCALE GENOMIC DNA]</scope>
    <source>
        <strain evidence="2 3">KACC14197</strain>
    </source>
</reference>
<keyword evidence="3" id="KW-1185">Reference proteome</keyword>
<dbReference type="PANTHER" id="PTHR46656">
    <property type="entry name" value="PUTATIVE-RELATED"/>
    <property type="match status" value="1"/>
</dbReference>
<dbReference type="SUPFAM" id="SSF53448">
    <property type="entry name" value="Nucleotide-diphospho-sugar transferases"/>
    <property type="match status" value="1"/>
</dbReference>